<organism evidence="1 2">
    <name type="scientific">Eremothecium cymbalariae (strain CBS 270.75 / DBVPG 7215 / KCTC 17166 / NRRL Y-17582)</name>
    <name type="common">Yeast</name>
    <dbReference type="NCBI Taxonomy" id="931890"/>
    <lineage>
        <taxon>Eukaryota</taxon>
        <taxon>Fungi</taxon>
        <taxon>Dikarya</taxon>
        <taxon>Ascomycota</taxon>
        <taxon>Saccharomycotina</taxon>
        <taxon>Saccharomycetes</taxon>
        <taxon>Saccharomycetales</taxon>
        <taxon>Saccharomycetaceae</taxon>
        <taxon>Eremothecium</taxon>
    </lineage>
</organism>
<dbReference type="Proteomes" id="UP000006790">
    <property type="component" value="Chromosome 4"/>
</dbReference>
<name>G8JSW8_ERECY</name>
<dbReference type="PROSITE" id="PS51257">
    <property type="entry name" value="PROKAR_LIPOPROTEIN"/>
    <property type="match status" value="1"/>
</dbReference>
<gene>
    <name evidence="1" type="ordered locus">Ecym_4039</name>
</gene>
<dbReference type="HOGENOM" id="CLU_119618_0_0_1"/>
<dbReference type="AlphaFoldDB" id="G8JSW8"/>
<dbReference type="EMBL" id="CP002500">
    <property type="protein sequence ID" value="AET39121.1"/>
    <property type="molecule type" value="Genomic_DNA"/>
</dbReference>
<dbReference type="KEGG" id="erc:Ecym_4039"/>
<dbReference type="OMA" id="FRIREEY"/>
<keyword evidence="2" id="KW-1185">Reference proteome</keyword>
<evidence type="ECO:0000313" key="2">
    <source>
        <dbReference type="Proteomes" id="UP000006790"/>
    </source>
</evidence>
<dbReference type="GeneID" id="11469233"/>
<sequence length="197" mass="23649">MRCRTFFNTFVTTGCCSYRNLKRNKYLALWCTRAELERIRGMERYIVTHRRDVNTCVLYNVLPETKTSDQESQHKLWLGKTVFEELMPVDANDWVPRYILRFEDMNTSDLVFCKTQVVACMQDFERVIQRQLNGFFYLIVQAAGLDVVLELRILDAIDEQRFRDMWYRMRDEYEMMEEMSDKSNLNKSFHNTVPSGR</sequence>
<dbReference type="InParanoid" id="G8JSW8"/>
<evidence type="ECO:0000313" key="1">
    <source>
        <dbReference type="EMBL" id="AET39121.1"/>
    </source>
</evidence>
<reference evidence="2" key="1">
    <citation type="journal article" date="2012" name="G3 (Bethesda)">
        <title>Pichia sorbitophila, an interspecies yeast hybrid reveals early steps of genome resolution following polyploidization.</title>
        <authorList>
            <person name="Leh Louis V."/>
            <person name="Despons L."/>
            <person name="Friedrich A."/>
            <person name="Martin T."/>
            <person name="Durrens P."/>
            <person name="Casaregola S."/>
            <person name="Neuveglise C."/>
            <person name="Fairhead C."/>
            <person name="Marck C."/>
            <person name="Cruz J.A."/>
            <person name="Straub M.L."/>
            <person name="Kugler V."/>
            <person name="Sacerdot C."/>
            <person name="Uzunov Z."/>
            <person name="Thierry A."/>
            <person name="Weiss S."/>
            <person name="Bleykasten C."/>
            <person name="De Montigny J."/>
            <person name="Jacques N."/>
            <person name="Jung P."/>
            <person name="Lemaire M."/>
            <person name="Mallet S."/>
            <person name="Morel G."/>
            <person name="Richard G.F."/>
            <person name="Sarkar A."/>
            <person name="Savel G."/>
            <person name="Schacherer J."/>
            <person name="Seret M.L."/>
            <person name="Talla E."/>
            <person name="Samson G."/>
            <person name="Jubin C."/>
            <person name="Poulain J."/>
            <person name="Vacherie B."/>
            <person name="Barbe V."/>
            <person name="Pelletier E."/>
            <person name="Sherman D.J."/>
            <person name="Westhof E."/>
            <person name="Weissenbach J."/>
            <person name="Baret P.V."/>
            <person name="Wincker P."/>
            <person name="Gaillardin C."/>
            <person name="Dujon B."/>
            <person name="Souciet J.L."/>
        </authorList>
    </citation>
    <scope>NUCLEOTIDE SEQUENCE [LARGE SCALE GENOMIC DNA]</scope>
    <source>
        <strain evidence="2">CBS 270.75 / DBVPG 7215 / KCTC 17166 / NRRL Y-17582</strain>
    </source>
</reference>
<protein>
    <submittedName>
        <fullName evidence="1">Uncharacterized protein</fullName>
    </submittedName>
</protein>
<dbReference type="OrthoDB" id="3970753at2759"/>
<proteinExistence type="predicted"/>
<accession>G8JSW8</accession>
<dbReference type="RefSeq" id="XP_003645938.1">
    <property type="nucleotide sequence ID" value="XM_003645890.1"/>
</dbReference>